<keyword evidence="2 5" id="KW-0547">Nucleotide-binding</keyword>
<dbReference type="InterPro" id="IPR027410">
    <property type="entry name" value="TCP-1-like_intermed_sf"/>
</dbReference>
<dbReference type="STRING" id="1238425.J07HQW2_01078"/>
<dbReference type="InterPro" id="IPR017998">
    <property type="entry name" value="Chaperone_TCP-1"/>
</dbReference>
<dbReference type="InterPro" id="IPR027413">
    <property type="entry name" value="GROEL-like_equatorial_sf"/>
</dbReference>
<sequence length="548" mass="58801">MSSHTTQQIGDYSRVESPSEMILSATSALSSAVQTTLGPNGMDKMIINDTGTVVVTNDGSYILKQVDIENPVGRMLKQVAETQADTIGDGTTTAVILAGELLQTAKSLHNDGIHPTKIIDGYTKAVNHASQQLRNYGIKADSGDKARLRQVAETAVTGRWDSNHTRQFAGLAVEALQHIDFDTSRLTLKSYPGGELQESEQIDGLLVDIDTSSTSIESVGTTTGGSLIEPAVAMVNDEIGIEVPDCIEVTKLQSTEQLSELQSHEESQRTAVIKQIIDLDVDILVCQKSINERIRNRLVNYGVLAVERTRQDEFDTIARVTGSSPTQSVSALEQDRVGHAEVVEQRAIGPTSGVIIRGSTNEAQSSLLLRGGTDHVSGEIRRIINDCIDVVRLTAQNELLIPSGGAAAVALASDISDYAVSVSDRAQIVVEGFAEAIELIPGVLAQNAGRNPIDTIPTLRRRHHAGEHMIGVGPDGRPKNMIDAGAVEPAIVFYSALKRATEAALMMLRIDDMFMTEGSDTHGERGSPHGEYNHSGQTGGGYPWTISH</sequence>
<dbReference type="Gene3D" id="3.50.7.10">
    <property type="entry name" value="GroEL"/>
    <property type="match status" value="1"/>
</dbReference>
<evidence type="ECO:0000313" key="7">
    <source>
        <dbReference type="EMBL" id="ERG94642.1"/>
    </source>
</evidence>
<dbReference type="SUPFAM" id="SSF54849">
    <property type="entry name" value="GroEL-intermediate domain like"/>
    <property type="match status" value="1"/>
</dbReference>
<reference evidence="7 8" key="1">
    <citation type="journal article" date="2013" name="PLoS ONE">
        <title>Assembly-driven community genomics of a hypersaline microbial ecosystem.</title>
        <authorList>
            <person name="Podell S."/>
            <person name="Ugalde J.A."/>
            <person name="Narasingarao P."/>
            <person name="Banfield J.F."/>
            <person name="Heidelberg K.B."/>
            <person name="Allen E.E."/>
        </authorList>
    </citation>
    <scope>NUCLEOTIDE SEQUENCE [LARGE SCALE GENOMIC DNA]</scope>
    <source>
        <strain evidence="8">J07HQW2</strain>
    </source>
</reference>
<keyword evidence="3 5" id="KW-0067">ATP-binding</keyword>
<feature type="region of interest" description="Disordered" evidence="6">
    <location>
        <begin position="518"/>
        <end position="548"/>
    </location>
</feature>
<dbReference type="eggNOG" id="arCOG01257">
    <property type="taxonomic scope" value="Archaea"/>
</dbReference>
<dbReference type="Pfam" id="PF00118">
    <property type="entry name" value="Cpn60_TCP1"/>
    <property type="match status" value="1"/>
</dbReference>
<dbReference type="PRINTS" id="PR00304">
    <property type="entry name" value="TCOMPLEXTCP1"/>
</dbReference>
<organism evidence="7 8">
    <name type="scientific">Haloquadratum walsbyi J07HQW2</name>
    <dbReference type="NCBI Taxonomy" id="1238425"/>
    <lineage>
        <taxon>Archaea</taxon>
        <taxon>Methanobacteriati</taxon>
        <taxon>Methanobacteriota</taxon>
        <taxon>Stenosarchaea group</taxon>
        <taxon>Halobacteria</taxon>
        <taxon>Halobacteriales</taxon>
        <taxon>Haloferacaceae</taxon>
        <taxon>Haloquadratum</taxon>
    </lineage>
</organism>
<dbReference type="PANTHER" id="PTHR11353">
    <property type="entry name" value="CHAPERONIN"/>
    <property type="match status" value="1"/>
</dbReference>
<name>U1PLQ5_9EURY</name>
<dbReference type="Gene3D" id="3.30.260.10">
    <property type="entry name" value="TCP-1-like chaperonin intermediate domain"/>
    <property type="match status" value="1"/>
</dbReference>
<evidence type="ECO:0000256" key="6">
    <source>
        <dbReference type="SAM" id="MobiDB-lite"/>
    </source>
</evidence>
<dbReference type="RefSeq" id="WP_021054133.1">
    <property type="nucleotide sequence ID" value="NZ_KE356561.1"/>
</dbReference>
<dbReference type="HOGENOM" id="CLU_008891_7_3_2"/>
<gene>
    <name evidence="7" type="ORF">J07HQW2_01078</name>
</gene>
<dbReference type="InterPro" id="IPR027409">
    <property type="entry name" value="GroEL-like_apical_dom_sf"/>
</dbReference>
<evidence type="ECO:0000256" key="1">
    <source>
        <dbReference type="ARBA" id="ARBA00008020"/>
    </source>
</evidence>
<evidence type="ECO:0000313" key="8">
    <source>
        <dbReference type="Proteomes" id="UP000030710"/>
    </source>
</evidence>
<proteinExistence type="inferred from homology"/>
<dbReference type="EMBL" id="KE356561">
    <property type="protein sequence ID" value="ERG94642.1"/>
    <property type="molecule type" value="Genomic_DNA"/>
</dbReference>
<comment type="similarity">
    <text evidence="1 5">Belongs to the TCP-1 chaperonin family.</text>
</comment>
<evidence type="ECO:0000256" key="3">
    <source>
        <dbReference type="ARBA" id="ARBA00022840"/>
    </source>
</evidence>
<accession>U1PLQ5</accession>
<dbReference type="SUPFAM" id="SSF48592">
    <property type="entry name" value="GroEL equatorial domain-like"/>
    <property type="match status" value="1"/>
</dbReference>
<dbReference type="GO" id="GO:0140662">
    <property type="term" value="F:ATP-dependent protein folding chaperone"/>
    <property type="evidence" value="ECO:0007669"/>
    <property type="project" value="InterPro"/>
</dbReference>
<dbReference type="SUPFAM" id="SSF52029">
    <property type="entry name" value="GroEL apical domain-like"/>
    <property type="match status" value="1"/>
</dbReference>
<dbReference type="Proteomes" id="UP000030710">
    <property type="component" value="Unassembled WGS sequence"/>
</dbReference>
<evidence type="ECO:0000256" key="5">
    <source>
        <dbReference type="RuleBase" id="RU004187"/>
    </source>
</evidence>
<keyword evidence="4 5" id="KW-0143">Chaperone</keyword>
<dbReference type="GO" id="GO:0005524">
    <property type="term" value="F:ATP binding"/>
    <property type="evidence" value="ECO:0007669"/>
    <property type="project" value="UniProtKB-KW"/>
</dbReference>
<evidence type="ECO:0000256" key="2">
    <source>
        <dbReference type="ARBA" id="ARBA00022741"/>
    </source>
</evidence>
<protein>
    <submittedName>
        <fullName evidence="7">Chaperonin GroEL (HSP60 family)</fullName>
    </submittedName>
</protein>
<dbReference type="Gene3D" id="1.10.560.10">
    <property type="entry name" value="GroEL-like equatorial domain"/>
    <property type="match status" value="1"/>
</dbReference>
<feature type="compositionally biased region" description="Basic and acidic residues" evidence="6">
    <location>
        <begin position="519"/>
        <end position="532"/>
    </location>
</feature>
<evidence type="ECO:0000256" key="4">
    <source>
        <dbReference type="ARBA" id="ARBA00023186"/>
    </source>
</evidence>
<dbReference type="AlphaFoldDB" id="U1PLQ5"/>
<dbReference type="InterPro" id="IPR002423">
    <property type="entry name" value="Cpn60/GroEL/TCP-1"/>
</dbReference>